<evidence type="ECO:0000256" key="14">
    <source>
        <dbReference type="ARBA" id="ARBA00025228"/>
    </source>
</evidence>
<evidence type="ECO:0000256" key="19">
    <source>
        <dbReference type="HAMAP-Rule" id="MF_00719"/>
    </source>
</evidence>
<feature type="transmembrane region" description="Helical" evidence="19">
    <location>
        <begin position="67"/>
        <end position="85"/>
    </location>
</feature>
<feature type="transmembrane region" description="Helical" evidence="19">
    <location>
        <begin position="191"/>
        <end position="224"/>
    </location>
</feature>
<keyword evidence="8 19" id="KW-0169">Cobalamin biosynthesis</keyword>
<dbReference type="PANTHER" id="PTHR34148">
    <property type="entry name" value="ADENOSYLCOBINAMIDE-GDP RIBAZOLETRANSFERASE"/>
    <property type="match status" value="1"/>
</dbReference>
<evidence type="ECO:0000256" key="4">
    <source>
        <dbReference type="ARBA" id="ARBA00010561"/>
    </source>
</evidence>
<evidence type="ECO:0000256" key="17">
    <source>
        <dbReference type="ARBA" id="ARBA00048623"/>
    </source>
</evidence>
<dbReference type="OrthoDB" id="9794626at2"/>
<evidence type="ECO:0000313" key="21">
    <source>
        <dbReference type="Proteomes" id="UP000199046"/>
    </source>
</evidence>
<dbReference type="STRING" id="402385.SAMN05421848_0215"/>
<comment type="cofactor">
    <cofactor evidence="1 19">
        <name>Mg(2+)</name>
        <dbReference type="ChEBI" id="CHEBI:18420"/>
    </cofactor>
</comment>
<organism evidence="20 21">
    <name type="scientific">Kushneria avicenniae</name>
    <dbReference type="NCBI Taxonomy" id="402385"/>
    <lineage>
        <taxon>Bacteria</taxon>
        <taxon>Pseudomonadati</taxon>
        <taxon>Pseudomonadota</taxon>
        <taxon>Gammaproteobacteria</taxon>
        <taxon>Oceanospirillales</taxon>
        <taxon>Halomonadaceae</taxon>
        <taxon>Kushneria</taxon>
    </lineage>
</organism>
<evidence type="ECO:0000256" key="13">
    <source>
        <dbReference type="ARBA" id="ARBA00023136"/>
    </source>
</evidence>
<evidence type="ECO:0000256" key="2">
    <source>
        <dbReference type="ARBA" id="ARBA00004651"/>
    </source>
</evidence>
<evidence type="ECO:0000256" key="15">
    <source>
        <dbReference type="ARBA" id="ARBA00032605"/>
    </source>
</evidence>
<evidence type="ECO:0000256" key="16">
    <source>
        <dbReference type="ARBA" id="ARBA00032853"/>
    </source>
</evidence>
<proteinExistence type="inferred from homology"/>
<evidence type="ECO:0000256" key="12">
    <source>
        <dbReference type="ARBA" id="ARBA00022989"/>
    </source>
</evidence>
<evidence type="ECO:0000256" key="5">
    <source>
        <dbReference type="ARBA" id="ARBA00013200"/>
    </source>
</evidence>
<evidence type="ECO:0000256" key="8">
    <source>
        <dbReference type="ARBA" id="ARBA00022573"/>
    </source>
</evidence>
<dbReference type="RefSeq" id="WP_090129967.1">
    <property type="nucleotide sequence ID" value="NZ_FOLY01000001.1"/>
</dbReference>
<name>A0A1I1FP91_9GAMM</name>
<comment type="catalytic activity">
    <reaction evidence="18 19">
        <text>alpha-ribazole 5'-phosphate + adenosylcob(III)inamide-GDP = adenosylcob(III)alamin 5'-phosphate + GMP + H(+)</text>
        <dbReference type="Rhea" id="RHEA:23560"/>
        <dbReference type="ChEBI" id="CHEBI:15378"/>
        <dbReference type="ChEBI" id="CHEBI:57918"/>
        <dbReference type="ChEBI" id="CHEBI:58115"/>
        <dbReference type="ChEBI" id="CHEBI:60487"/>
        <dbReference type="ChEBI" id="CHEBI:60493"/>
        <dbReference type="EC" id="2.7.8.26"/>
    </reaction>
</comment>
<comment type="function">
    <text evidence="14 19">Joins adenosylcobinamide-GDP and alpha-ribazole to generate adenosylcobalamin (Ado-cobalamin). Also synthesizes adenosylcobalamin 5'-phosphate from adenosylcobinamide-GDP and alpha-ribazole 5'-phosphate.</text>
</comment>
<gene>
    <name evidence="19" type="primary">cobS</name>
    <name evidence="20" type="ORF">SAMN05421848_0215</name>
</gene>
<keyword evidence="11 19" id="KW-0460">Magnesium</keyword>
<feature type="transmembrane region" description="Helical" evidence="19">
    <location>
        <begin position="42"/>
        <end position="61"/>
    </location>
</feature>
<accession>A0A1I1FP91</accession>
<dbReference type="GO" id="GO:0005886">
    <property type="term" value="C:plasma membrane"/>
    <property type="evidence" value="ECO:0007669"/>
    <property type="project" value="UniProtKB-SubCell"/>
</dbReference>
<evidence type="ECO:0000256" key="7">
    <source>
        <dbReference type="ARBA" id="ARBA00022475"/>
    </source>
</evidence>
<dbReference type="GO" id="GO:0051073">
    <property type="term" value="F:adenosylcobinamide-GDP ribazoletransferase activity"/>
    <property type="evidence" value="ECO:0007669"/>
    <property type="project" value="UniProtKB-UniRule"/>
</dbReference>
<comment type="similarity">
    <text evidence="4 19">Belongs to the CobS family.</text>
</comment>
<dbReference type="EC" id="2.7.8.26" evidence="5 19"/>
<evidence type="ECO:0000256" key="18">
    <source>
        <dbReference type="ARBA" id="ARBA00049504"/>
    </source>
</evidence>
<keyword evidence="7 19" id="KW-1003">Cell membrane</keyword>
<evidence type="ECO:0000256" key="9">
    <source>
        <dbReference type="ARBA" id="ARBA00022679"/>
    </source>
</evidence>
<dbReference type="HAMAP" id="MF_00719">
    <property type="entry name" value="CobS"/>
    <property type="match status" value="1"/>
</dbReference>
<keyword evidence="9 19" id="KW-0808">Transferase</keyword>
<evidence type="ECO:0000256" key="6">
    <source>
        <dbReference type="ARBA" id="ARBA00015850"/>
    </source>
</evidence>
<dbReference type="Pfam" id="PF02654">
    <property type="entry name" value="CobS"/>
    <property type="match status" value="1"/>
</dbReference>
<reference evidence="21" key="1">
    <citation type="submission" date="2016-10" db="EMBL/GenBank/DDBJ databases">
        <authorList>
            <person name="Varghese N."/>
            <person name="Submissions S."/>
        </authorList>
    </citation>
    <scope>NUCLEOTIDE SEQUENCE [LARGE SCALE GENOMIC DNA]</scope>
    <source>
        <strain evidence="21">DSM 23439</strain>
    </source>
</reference>
<dbReference type="InterPro" id="IPR003805">
    <property type="entry name" value="CobS"/>
</dbReference>
<dbReference type="GO" id="GO:0008818">
    <property type="term" value="F:cobalamin 5'-phosphate synthase activity"/>
    <property type="evidence" value="ECO:0007669"/>
    <property type="project" value="UniProtKB-UniRule"/>
</dbReference>
<keyword evidence="21" id="KW-1185">Reference proteome</keyword>
<keyword evidence="12 19" id="KW-1133">Transmembrane helix</keyword>
<evidence type="ECO:0000313" key="20">
    <source>
        <dbReference type="EMBL" id="SFC01145.1"/>
    </source>
</evidence>
<dbReference type="GO" id="GO:0009236">
    <property type="term" value="P:cobalamin biosynthetic process"/>
    <property type="evidence" value="ECO:0007669"/>
    <property type="project" value="UniProtKB-UniRule"/>
</dbReference>
<comment type="pathway">
    <text evidence="3 19">Cofactor biosynthesis; adenosylcobalamin biosynthesis; adenosylcobalamin from cob(II)yrinate a,c-diamide: step 7/7.</text>
</comment>
<dbReference type="NCBIfam" id="TIGR00317">
    <property type="entry name" value="cobS"/>
    <property type="match status" value="1"/>
</dbReference>
<keyword evidence="13 19" id="KW-0472">Membrane</keyword>
<feature type="transmembrane region" description="Helical" evidence="19">
    <location>
        <begin position="115"/>
        <end position="137"/>
    </location>
</feature>
<dbReference type="EMBL" id="FOLY01000001">
    <property type="protein sequence ID" value="SFC01145.1"/>
    <property type="molecule type" value="Genomic_DNA"/>
</dbReference>
<keyword evidence="10 19" id="KW-0812">Transmembrane</keyword>
<evidence type="ECO:0000256" key="1">
    <source>
        <dbReference type="ARBA" id="ARBA00001946"/>
    </source>
</evidence>
<protein>
    <recommendedName>
        <fullName evidence="6 19">Adenosylcobinamide-GDP ribazoletransferase</fullName>
        <ecNumber evidence="5 19">2.7.8.26</ecNumber>
    </recommendedName>
    <alternativeName>
        <fullName evidence="16 19">Cobalamin synthase</fullName>
    </alternativeName>
    <alternativeName>
        <fullName evidence="15 19">Cobalamin-5'-phosphate synthase</fullName>
    </alternativeName>
</protein>
<feature type="transmembrane region" description="Helical" evidence="19">
    <location>
        <begin position="143"/>
        <end position="170"/>
    </location>
</feature>
<comment type="subcellular location">
    <subcellularLocation>
        <location evidence="2 19">Cell membrane</location>
        <topology evidence="2 19">Multi-pass membrane protein</topology>
    </subcellularLocation>
</comment>
<comment type="catalytic activity">
    <reaction evidence="17 19">
        <text>alpha-ribazole + adenosylcob(III)inamide-GDP = adenosylcob(III)alamin + GMP + H(+)</text>
        <dbReference type="Rhea" id="RHEA:16049"/>
        <dbReference type="ChEBI" id="CHEBI:10329"/>
        <dbReference type="ChEBI" id="CHEBI:15378"/>
        <dbReference type="ChEBI" id="CHEBI:18408"/>
        <dbReference type="ChEBI" id="CHEBI:58115"/>
        <dbReference type="ChEBI" id="CHEBI:60487"/>
        <dbReference type="EC" id="2.7.8.26"/>
    </reaction>
</comment>
<dbReference type="UniPathway" id="UPA00148">
    <property type="reaction ID" value="UER00238"/>
</dbReference>
<dbReference type="Proteomes" id="UP000199046">
    <property type="component" value="Unassembled WGS sequence"/>
</dbReference>
<dbReference type="AlphaFoldDB" id="A0A1I1FP91"/>
<evidence type="ECO:0000256" key="11">
    <source>
        <dbReference type="ARBA" id="ARBA00022842"/>
    </source>
</evidence>
<dbReference type="PANTHER" id="PTHR34148:SF1">
    <property type="entry name" value="ADENOSYLCOBINAMIDE-GDP RIBAZOLETRANSFERASE"/>
    <property type="match status" value="1"/>
</dbReference>
<evidence type="ECO:0000256" key="10">
    <source>
        <dbReference type="ARBA" id="ARBA00022692"/>
    </source>
</evidence>
<evidence type="ECO:0000256" key="3">
    <source>
        <dbReference type="ARBA" id="ARBA00004663"/>
    </source>
</evidence>
<sequence>MSHEDLKRQWQWFCLSMSFLTRLPVRVHGEVTPQALGRCHRWFSLAGALIGLALALVYASLELFLPAPVAVFLILGLSLWLTGALHEDGLADCMDGLGGGQSVAQRLAIMKDSRVGSYGVLALIVSLVGRWLLLSALAQQNAVLVMTALIVSHSLSRGLAACMMGLLPYLRYDSDSKVHALTGHHRPSDRGWLIGVAAVVALLAAGLASGAMLLLVTALSGLVLYRWLSRQLGGVTGDTLGAVQQITEILLYLTLVTLHA</sequence>